<name>A0A7J5B7Q7_9MICO</name>
<reference evidence="4 5" key="1">
    <citation type="submission" date="2019-09" db="EMBL/GenBank/DDBJ databases">
        <title>Phylogeny of genus Pseudoclavibacter and closely related genus.</title>
        <authorList>
            <person name="Li Y."/>
        </authorList>
    </citation>
    <scope>NUCLEOTIDE SEQUENCE [LARGE SCALE GENOMIC DNA]</scope>
    <source>
        <strain evidence="4 5">THG-MD12</strain>
    </source>
</reference>
<organism evidence="4 5">
    <name type="scientific">Pseudoclavibacter terrae</name>
    <dbReference type="NCBI Taxonomy" id="1530195"/>
    <lineage>
        <taxon>Bacteria</taxon>
        <taxon>Bacillati</taxon>
        <taxon>Actinomycetota</taxon>
        <taxon>Actinomycetes</taxon>
        <taxon>Micrococcales</taxon>
        <taxon>Microbacteriaceae</taxon>
        <taxon>Pseudoclavibacter</taxon>
    </lineage>
</organism>
<dbReference type="PANTHER" id="PTHR38041:SF1">
    <property type="entry name" value="CHORISMATE MUTASE"/>
    <property type="match status" value="1"/>
</dbReference>
<keyword evidence="5" id="KW-1185">Reference proteome</keyword>
<feature type="compositionally biased region" description="Low complexity" evidence="2">
    <location>
        <begin position="104"/>
        <end position="121"/>
    </location>
</feature>
<dbReference type="GO" id="GO:0046417">
    <property type="term" value="P:chorismate metabolic process"/>
    <property type="evidence" value="ECO:0007669"/>
    <property type="project" value="InterPro"/>
</dbReference>
<dbReference type="PANTHER" id="PTHR38041">
    <property type="entry name" value="CHORISMATE MUTASE"/>
    <property type="match status" value="1"/>
</dbReference>
<dbReference type="RefSeq" id="WP_151422346.1">
    <property type="nucleotide sequence ID" value="NZ_WBJX01000001.1"/>
</dbReference>
<accession>A0A7J5B7Q7</accession>
<keyword evidence="1" id="KW-0413">Isomerase</keyword>
<dbReference type="OrthoDB" id="3233357at2"/>
<proteinExistence type="predicted"/>
<dbReference type="InterPro" id="IPR002701">
    <property type="entry name" value="CM_II_prokaryot"/>
</dbReference>
<feature type="domain" description="Chorismate mutase" evidence="3">
    <location>
        <begin position="4"/>
        <end position="96"/>
    </location>
</feature>
<dbReference type="SMART" id="SM00830">
    <property type="entry name" value="CM_2"/>
    <property type="match status" value="1"/>
</dbReference>
<dbReference type="SUPFAM" id="SSF48600">
    <property type="entry name" value="Chorismate mutase II"/>
    <property type="match status" value="1"/>
</dbReference>
<dbReference type="InterPro" id="IPR051331">
    <property type="entry name" value="Chorismate_mutase-related"/>
</dbReference>
<dbReference type="Gene3D" id="1.20.59.10">
    <property type="entry name" value="Chorismate mutase"/>
    <property type="match status" value="1"/>
</dbReference>
<evidence type="ECO:0000256" key="1">
    <source>
        <dbReference type="ARBA" id="ARBA00023235"/>
    </source>
</evidence>
<feature type="region of interest" description="Disordered" evidence="2">
    <location>
        <begin position="102"/>
        <end position="121"/>
    </location>
</feature>
<dbReference type="Proteomes" id="UP000490386">
    <property type="component" value="Unassembled WGS sequence"/>
</dbReference>
<dbReference type="PROSITE" id="PS51168">
    <property type="entry name" value="CHORISMATE_MUT_2"/>
    <property type="match status" value="1"/>
</dbReference>
<evidence type="ECO:0000313" key="5">
    <source>
        <dbReference type="Proteomes" id="UP000490386"/>
    </source>
</evidence>
<evidence type="ECO:0000313" key="4">
    <source>
        <dbReference type="EMBL" id="KAB1639380.1"/>
    </source>
</evidence>
<dbReference type="Pfam" id="PF01817">
    <property type="entry name" value="CM_2"/>
    <property type="match status" value="1"/>
</dbReference>
<comment type="caution">
    <text evidence="4">The sequence shown here is derived from an EMBL/GenBank/DDBJ whole genome shotgun (WGS) entry which is preliminary data.</text>
</comment>
<dbReference type="InterPro" id="IPR036979">
    <property type="entry name" value="CM_dom_sf"/>
</dbReference>
<gene>
    <name evidence="4" type="ORF">F8O03_03310</name>
</gene>
<dbReference type="AlphaFoldDB" id="A0A7J5B7Q7"/>
<evidence type="ECO:0000259" key="3">
    <source>
        <dbReference type="PROSITE" id="PS51168"/>
    </source>
</evidence>
<dbReference type="GO" id="GO:0004106">
    <property type="term" value="F:chorismate mutase activity"/>
    <property type="evidence" value="ECO:0007669"/>
    <property type="project" value="InterPro"/>
</dbReference>
<sequence length="121" mass="12533">MTGSTGPHDMTGIRAAIDALDAQIVALIGQRQRWVERAAVAKRGQDQGAVRAPARVDQVISKVRGLAESADASPDVVEATYRAMIGAFIDLELREHAGEATLGSASAAAPDSDPDRAPASA</sequence>
<evidence type="ECO:0000256" key="2">
    <source>
        <dbReference type="SAM" id="MobiDB-lite"/>
    </source>
</evidence>
<dbReference type="EMBL" id="WBJX01000001">
    <property type="protein sequence ID" value="KAB1639380.1"/>
    <property type="molecule type" value="Genomic_DNA"/>
</dbReference>
<dbReference type="GO" id="GO:0009697">
    <property type="term" value="P:salicylic acid biosynthetic process"/>
    <property type="evidence" value="ECO:0007669"/>
    <property type="project" value="TreeGrafter"/>
</dbReference>
<protein>
    <submittedName>
        <fullName evidence="4">Chorismate mutase</fullName>
    </submittedName>
</protein>
<dbReference type="InterPro" id="IPR036263">
    <property type="entry name" value="Chorismate_II_sf"/>
</dbReference>